<sequence length="174" mass="19690">MLHVERFRFIYLRRVVRIRSMSTIKWNESEILVDRKSKFQARCCKITTQADVANILEQLVQENKAIQKATHKHMYAWRTADVAHEKENGNNLKKGKKSSSTKVAPVLKNVQQGSSDCGESGAGQRLLTLLERSHVVNVLVIVTRWYGGTALGPARFRHITTTAVESLRNAGFLT</sequence>
<dbReference type="InterPro" id="IPR023582">
    <property type="entry name" value="Impact"/>
</dbReference>
<dbReference type="InterPro" id="IPR001498">
    <property type="entry name" value="Impact_N"/>
</dbReference>
<dbReference type="InterPro" id="IPR020569">
    <property type="entry name" value="UPF0029_Impact_CS"/>
</dbReference>
<name>A0ABX6EYB7_KLUMA</name>
<dbReference type="PANTHER" id="PTHR16301">
    <property type="entry name" value="IMPACT-RELATED"/>
    <property type="match status" value="1"/>
</dbReference>
<accession>A0ABX6EYB7</accession>
<organism evidence="3 4">
    <name type="scientific">Kluyveromyces marxianus</name>
    <name type="common">Yeast</name>
    <name type="synonym">Candida kefyr</name>
    <dbReference type="NCBI Taxonomy" id="4911"/>
    <lineage>
        <taxon>Eukaryota</taxon>
        <taxon>Fungi</taxon>
        <taxon>Dikarya</taxon>
        <taxon>Ascomycota</taxon>
        <taxon>Saccharomycotina</taxon>
        <taxon>Saccharomycetes</taxon>
        <taxon>Saccharomycetales</taxon>
        <taxon>Saccharomycetaceae</taxon>
        <taxon>Kluyveromyces</taxon>
    </lineage>
</organism>
<evidence type="ECO:0000313" key="4">
    <source>
        <dbReference type="Proteomes" id="UP000422736"/>
    </source>
</evidence>
<evidence type="ECO:0000256" key="1">
    <source>
        <dbReference type="ARBA" id="ARBA00007665"/>
    </source>
</evidence>
<evidence type="ECO:0000313" key="3">
    <source>
        <dbReference type="EMBL" id="QGN17072.1"/>
    </source>
</evidence>
<dbReference type="Gene3D" id="3.30.230.30">
    <property type="entry name" value="Impact, N-terminal domain"/>
    <property type="match status" value="1"/>
</dbReference>
<protein>
    <submittedName>
        <fullName evidence="3">IMPACT family member YDL177C</fullName>
    </submittedName>
</protein>
<keyword evidence="4" id="KW-1185">Reference proteome</keyword>
<dbReference type="EMBL" id="CP015059">
    <property type="protein sequence ID" value="QGN17072.1"/>
    <property type="molecule type" value="Genomic_DNA"/>
</dbReference>
<comment type="similarity">
    <text evidence="1">Belongs to the IMPACT family.</text>
</comment>
<dbReference type="Proteomes" id="UP000422736">
    <property type="component" value="Chromosome 6"/>
</dbReference>
<dbReference type="InterPro" id="IPR020568">
    <property type="entry name" value="Ribosomal_Su5_D2-typ_SF"/>
</dbReference>
<feature type="domain" description="Impact N-terminal" evidence="2">
    <location>
        <begin position="35"/>
        <end position="166"/>
    </location>
</feature>
<dbReference type="Pfam" id="PF01205">
    <property type="entry name" value="Impact_N"/>
    <property type="match status" value="1"/>
</dbReference>
<dbReference type="PROSITE" id="PS00910">
    <property type="entry name" value="UPF0029"/>
    <property type="match status" value="1"/>
</dbReference>
<reference evidence="3 4" key="1">
    <citation type="submission" date="2016-03" db="EMBL/GenBank/DDBJ databases">
        <title>How can Kluyveromyces marxianus grow so fast - potential evolutionary course in Saccharomyces Complex revealed by comparative genomics.</title>
        <authorList>
            <person name="Mo W."/>
            <person name="Lu W."/>
            <person name="Yang X."/>
            <person name="Qi J."/>
            <person name="Lv H."/>
        </authorList>
    </citation>
    <scope>NUCLEOTIDE SEQUENCE [LARGE SCALE GENOMIC DNA]</scope>
    <source>
        <strain evidence="3 4">FIM1</strain>
    </source>
</reference>
<gene>
    <name evidence="3" type="ORF">FIM1_3803</name>
</gene>
<dbReference type="PANTHER" id="PTHR16301:SF17">
    <property type="entry name" value="IMPACT FAMILY MEMBER YDL177C"/>
    <property type="match status" value="1"/>
</dbReference>
<evidence type="ECO:0000259" key="2">
    <source>
        <dbReference type="Pfam" id="PF01205"/>
    </source>
</evidence>
<dbReference type="SUPFAM" id="SSF54211">
    <property type="entry name" value="Ribosomal protein S5 domain 2-like"/>
    <property type="match status" value="1"/>
</dbReference>
<proteinExistence type="inferred from homology"/>
<dbReference type="InterPro" id="IPR036956">
    <property type="entry name" value="Impact_N_sf"/>
</dbReference>